<dbReference type="EMBL" id="FNDQ01000014">
    <property type="protein sequence ID" value="SDH77340.1"/>
    <property type="molecule type" value="Genomic_DNA"/>
</dbReference>
<evidence type="ECO:0000313" key="2">
    <source>
        <dbReference type="EMBL" id="SDH77340.1"/>
    </source>
</evidence>
<protein>
    <submittedName>
        <fullName evidence="2">Uncharacterized protein</fullName>
    </submittedName>
</protein>
<keyword evidence="1" id="KW-1133">Transmembrane helix</keyword>
<evidence type="ECO:0000256" key="1">
    <source>
        <dbReference type="SAM" id="Phobius"/>
    </source>
</evidence>
<keyword evidence="3" id="KW-1185">Reference proteome</keyword>
<keyword evidence="1" id="KW-0812">Transmembrane</keyword>
<proteinExistence type="predicted"/>
<dbReference type="Proteomes" id="UP000243588">
    <property type="component" value="Unassembled WGS sequence"/>
</dbReference>
<accession>A0A1G8F5B6</accession>
<gene>
    <name evidence="2" type="ORF">SAMN05421818_11462</name>
</gene>
<sequence length="64" mass="7389">MKRSSANFYRTILFLVFVVGLILLIKSIDTYIFTQSFELLSFLTPLLFLSVGIWGSKKLTQIKK</sequence>
<feature type="transmembrane region" description="Helical" evidence="1">
    <location>
        <begin position="12"/>
        <end position="33"/>
    </location>
</feature>
<feature type="transmembrane region" description="Helical" evidence="1">
    <location>
        <begin position="39"/>
        <end position="56"/>
    </location>
</feature>
<name>A0A1G8F5B6_9FLAO</name>
<dbReference type="AlphaFoldDB" id="A0A1G8F5B6"/>
<reference evidence="3" key="1">
    <citation type="submission" date="2016-10" db="EMBL/GenBank/DDBJ databases">
        <authorList>
            <person name="Varghese N."/>
            <person name="Submissions S."/>
        </authorList>
    </citation>
    <scope>NUCLEOTIDE SEQUENCE [LARGE SCALE GENOMIC DNA]</scope>
    <source>
        <strain evidence="3">DSM 23313</strain>
    </source>
</reference>
<keyword evidence="1" id="KW-0472">Membrane</keyword>
<organism evidence="2 3">
    <name type="scientific">Myroides phaeus</name>
    <dbReference type="NCBI Taxonomy" id="702745"/>
    <lineage>
        <taxon>Bacteria</taxon>
        <taxon>Pseudomonadati</taxon>
        <taxon>Bacteroidota</taxon>
        <taxon>Flavobacteriia</taxon>
        <taxon>Flavobacteriales</taxon>
        <taxon>Flavobacteriaceae</taxon>
        <taxon>Myroides</taxon>
    </lineage>
</organism>
<evidence type="ECO:0000313" key="3">
    <source>
        <dbReference type="Proteomes" id="UP000243588"/>
    </source>
</evidence>